<dbReference type="EMBL" id="GG662704">
    <property type="protein sequence ID" value="EWS74451.1"/>
    <property type="molecule type" value="Genomic_DNA"/>
</dbReference>
<dbReference type="InParanoid" id="W7XIA0"/>
<keyword evidence="1" id="KW-0472">Membrane</keyword>
<dbReference type="AlphaFoldDB" id="W7XIA0"/>
<name>W7XIA0_TETTS</name>
<sequence>MLKLYLKQQRQRDNQNFNWKCNSTDDQIFNQNRGQQYSKLMSIYNHTLLIQNKRKLIQISKCMIFLIYLLHQKKSTLIFIFISISGLHQQTILKIFYFYYRFHIIFMLTQNESSTHKIFFQFLKIKAFINRFIMKRDYFIFLNQISTISNLDQLCLSAQRKCVDSRQILMIYRKRLFGYTKIINFFIYYLFVIYLLLLSFVNLKTIFIQLVFNLEK</sequence>
<proteinExistence type="predicted"/>
<evidence type="ECO:0000313" key="2">
    <source>
        <dbReference type="EMBL" id="EWS74451.1"/>
    </source>
</evidence>
<dbReference type="KEGG" id="tet:TTHERM_000079058"/>
<evidence type="ECO:0000313" key="3">
    <source>
        <dbReference type="Proteomes" id="UP000009168"/>
    </source>
</evidence>
<keyword evidence="1" id="KW-1133">Transmembrane helix</keyword>
<feature type="transmembrane region" description="Helical" evidence="1">
    <location>
        <begin position="176"/>
        <end position="197"/>
    </location>
</feature>
<dbReference type="GeneID" id="24437137"/>
<keyword evidence="3" id="KW-1185">Reference proteome</keyword>
<dbReference type="RefSeq" id="XP_012653028.1">
    <property type="nucleotide sequence ID" value="XM_012797574.1"/>
</dbReference>
<organism evidence="2 3">
    <name type="scientific">Tetrahymena thermophila (strain SB210)</name>
    <dbReference type="NCBI Taxonomy" id="312017"/>
    <lineage>
        <taxon>Eukaryota</taxon>
        <taxon>Sar</taxon>
        <taxon>Alveolata</taxon>
        <taxon>Ciliophora</taxon>
        <taxon>Intramacronucleata</taxon>
        <taxon>Oligohymenophorea</taxon>
        <taxon>Hymenostomatida</taxon>
        <taxon>Tetrahymenina</taxon>
        <taxon>Tetrahymenidae</taxon>
        <taxon>Tetrahymena</taxon>
    </lineage>
</organism>
<feature type="transmembrane region" description="Helical" evidence="1">
    <location>
        <begin position="77"/>
        <end position="100"/>
    </location>
</feature>
<accession>W7XIA0</accession>
<reference evidence="3" key="1">
    <citation type="journal article" date="2006" name="PLoS Biol.">
        <title>Macronuclear genome sequence of the ciliate Tetrahymena thermophila, a model eukaryote.</title>
        <authorList>
            <person name="Eisen J.A."/>
            <person name="Coyne R.S."/>
            <person name="Wu M."/>
            <person name="Wu D."/>
            <person name="Thiagarajan M."/>
            <person name="Wortman J.R."/>
            <person name="Badger J.H."/>
            <person name="Ren Q."/>
            <person name="Amedeo P."/>
            <person name="Jones K.M."/>
            <person name="Tallon L.J."/>
            <person name="Delcher A.L."/>
            <person name="Salzberg S.L."/>
            <person name="Silva J.C."/>
            <person name="Haas B.J."/>
            <person name="Majoros W.H."/>
            <person name="Farzad M."/>
            <person name="Carlton J.M."/>
            <person name="Smith R.K. Jr."/>
            <person name="Garg J."/>
            <person name="Pearlman R.E."/>
            <person name="Karrer K.M."/>
            <person name="Sun L."/>
            <person name="Manning G."/>
            <person name="Elde N.C."/>
            <person name="Turkewitz A.P."/>
            <person name="Asai D.J."/>
            <person name="Wilkes D.E."/>
            <person name="Wang Y."/>
            <person name="Cai H."/>
            <person name="Collins K."/>
            <person name="Stewart B.A."/>
            <person name="Lee S.R."/>
            <person name="Wilamowska K."/>
            <person name="Weinberg Z."/>
            <person name="Ruzzo W.L."/>
            <person name="Wloga D."/>
            <person name="Gaertig J."/>
            <person name="Frankel J."/>
            <person name="Tsao C.-C."/>
            <person name="Gorovsky M.A."/>
            <person name="Keeling P.J."/>
            <person name="Waller R.F."/>
            <person name="Patron N.J."/>
            <person name="Cherry J.M."/>
            <person name="Stover N.A."/>
            <person name="Krieger C.J."/>
            <person name="del Toro C."/>
            <person name="Ryder H.F."/>
            <person name="Williamson S.C."/>
            <person name="Barbeau R.A."/>
            <person name="Hamilton E.P."/>
            <person name="Orias E."/>
        </authorList>
    </citation>
    <scope>NUCLEOTIDE SEQUENCE [LARGE SCALE GENOMIC DNA]</scope>
    <source>
        <strain evidence="3">SB210</strain>
    </source>
</reference>
<evidence type="ECO:0000256" key="1">
    <source>
        <dbReference type="SAM" id="Phobius"/>
    </source>
</evidence>
<keyword evidence="1 2" id="KW-0812">Transmembrane</keyword>
<protein>
    <submittedName>
        <fullName evidence="2">Transmembrane protein, putative</fullName>
    </submittedName>
</protein>
<gene>
    <name evidence="2" type="ORF">TTHERM_000079058</name>
</gene>
<dbReference type="Proteomes" id="UP000009168">
    <property type="component" value="Unassembled WGS sequence"/>
</dbReference>